<gene>
    <name evidence="4" type="ORF">SAMN05444414_101346</name>
</gene>
<dbReference type="GO" id="GO:0006508">
    <property type="term" value="P:proteolysis"/>
    <property type="evidence" value="ECO:0007669"/>
    <property type="project" value="InterPro"/>
</dbReference>
<dbReference type="PRINTS" id="PR00793">
    <property type="entry name" value="PROAMNOPTASE"/>
</dbReference>
<organism evidence="4 5">
    <name type="scientific">Roseovarius marisflavi</name>
    <dbReference type="NCBI Taxonomy" id="1054996"/>
    <lineage>
        <taxon>Bacteria</taxon>
        <taxon>Pseudomonadati</taxon>
        <taxon>Pseudomonadota</taxon>
        <taxon>Alphaproteobacteria</taxon>
        <taxon>Rhodobacterales</taxon>
        <taxon>Roseobacteraceae</taxon>
        <taxon>Roseovarius</taxon>
    </lineage>
</organism>
<evidence type="ECO:0000259" key="3">
    <source>
        <dbReference type="Pfam" id="PF00561"/>
    </source>
</evidence>
<evidence type="ECO:0000256" key="2">
    <source>
        <dbReference type="ARBA" id="ARBA00022801"/>
    </source>
</evidence>
<dbReference type="PANTHER" id="PTHR43798:SF33">
    <property type="entry name" value="HYDROLASE, PUTATIVE (AFU_ORTHOLOGUE AFUA_2G14860)-RELATED"/>
    <property type="match status" value="1"/>
</dbReference>
<dbReference type="GO" id="GO:0008233">
    <property type="term" value="F:peptidase activity"/>
    <property type="evidence" value="ECO:0007669"/>
    <property type="project" value="InterPro"/>
</dbReference>
<sequence length="324" mass="34467">MTLAVKSLVILAVLLAGLWAYANHRARAHEARAEAAFPPEGEIIEVDGHPVHAVVMGPEGAPDLVLIHGASGNTRDMTFDLAPQLASDYRVIVFDRPGLGYTARINHSGATISQQAALLQQAAGQLGADHPIVLGHSYGGAVALAWALNHPEAISGLVMLAGAAKPWETGLSTYYKVLSHPVLGPLVIPFLTAFVDDSRVEAAVGEIFEPQTAPEGYLHHIGAGLTLRRQSLRANALQRANLLAEVEAIHMRYAEIDLPVEILHGTVDTTVGLHIHADPLSRQIKDAVLTPLPGIGHMPQHAVPGQVISAIHRVAARARLRPVP</sequence>
<dbReference type="InterPro" id="IPR029058">
    <property type="entry name" value="AB_hydrolase_fold"/>
</dbReference>
<reference evidence="5" key="1">
    <citation type="submission" date="2016-11" db="EMBL/GenBank/DDBJ databases">
        <authorList>
            <person name="Varghese N."/>
            <person name="Submissions S."/>
        </authorList>
    </citation>
    <scope>NUCLEOTIDE SEQUENCE [LARGE SCALE GENOMIC DNA]</scope>
    <source>
        <strain evidence="5">DSM 29327</strain>
    </source>
</reference>
<dbReference type="Proteomes" id="UP000184191">
    <property type="component" value="Unassembled WGS sequence"/>
</dbReference>
<dbReference type="Gene3D" id="3.40.50.1820">
    <property type="entry name" value="alpha/beta hydrolase"/>
    <property type="match status" value="1"/>
</dbReference>
<dbReference type="SUPFAM" id="SSF53474">
    <property type="entry name" value="alpha/beta-Hydrolases"/>
    <property type="match status" value="1"/>
</dbReference>
<evidence type="ECO:0000256" key="1">
    <source>
        <dbReference type="ARBA" id="ARBA00010088"/>
    </source>
</evidence>
<dbReference type="GO" id="GO:0016020">
    <property type="term" value="C:membrane"/>
    <property type="evidence" value="ECO:0007669"/>
    <property type="project" value="TreeGrafter"/>
</dbReference>
<keyword evidence="2" id="KW-0378">Hydrolase</keyword>
<accession>A0A1M6VJI4</accession>
<dbReference type="EMBL" id="FRBN01000001">
    <property type="protein sequence ID" value="SHK81524.1"/>
    <property type="molecule type" value="Genomic_DNA"/>
</dbReference>
<dbReference type="PANTHER" id="PTHR43798">
    <property type="entry name" value="MONOACYLGLYCEROL LIPASE"/>
    <property type="match status" value="1"/>
</dbReference>
<proteinExistence type="inferred from homology"/>
<dbReference type="InterPro" id="IPR050266">
    <property type="entry name" value="AB_hydrolase_sf"/>
</dbReference>
<dbReference type="InterPro" id="IPR000073">
    <property type="entry name" value="AB_hydrolase_1"/>
</dbReference>
<dbReference type="RefSeq" id="WP_073194266.1">
    <property type="nucleotide sequence ID" value="NZ_FRBN01000001.1"/>
</dbReference>
<evidence type="ECO:0000313" key="5">
    <source>
        <dbReference type="Proteomes" id="UP000184191"/>
    </source>
</evidence>
<evidence type="ECO:0000313" key="4">
    <source>
        <dbReference type="EMBL" id="SHK81524.1"/>
    </source>
</evidence>
<dbReference type="Pfam" id="PF00561">
    <property type="entry name" value="Abhydrolase_1"/>
    <property type="match status" value="1"/>
</dbReference>
<dbReference type="OrthoDB" id="9815441at2"/>
<dbReference type="STRING" id="1054996.SAMN05444414_101346"/>
<dbReference type="AlphaFoldDB" id="A0A1M6VJI4"/>
<dbReference type="InterPro" id="IPR002410">
    <property type="entry name" value="Peptidase_S33"/>
</dbReference>
<dbReference type="PRINTS" id="PR00111">
    <property type="entry name" value="ABHYDROLASE"/>
</dbReference>
<protein>
    <submittedName>
        <fullName evidence="4">Pimeloyl-ACP methyl ester carboxylesterase</fullName>
    </submittedName>
</protein>
<comment type="similarity">
    <text evidence="1">Belongs to the peptidase S33 family.</text>
</comment>
<keyword evidence="5" id="KW-1185">Reference proteome</keyword>
<name>A0A1M6VJI4_9RHOB</name>
<feature type="domain" description="AB hydrolase-1" evidence="3">
    <location>
        <begin position="64"/>
        <end position="166"/>
    </location>
</feature>